<evidence type="ECO:0000259" key="12">
    <source>
        <dbReference type="Pfam" id="PF00728"/>
    </source>
</evidence>
<keyword evidence="4 8" id="KW-0378">Hydrolase</keyword>
<comment type="catalytic activity">
    <reaction evidence="1 8">
        <text>Hydrolysis of terminal non-reducing N-acetyl-D-hexosamine residues in N-acetyl-beta-D-hexosaminides.</text>
        <dbReference type="EC" id="3.2.1.52"/>
    </reaction>
</comment>
<dbReference type="InterPro" id="IPR029019">
    <property type="entry name" value="HEX_eukaryotic_N"/>
</dbReference>
<dbReference type="Pfam" id="PF14845">
    <property type="entry name" value="Glycohydro_20b2"/>
    <property type="match status" value="1"/>
</dbReference>
<dbReference type="GO" id="GO:0016020">
    <property type="term" value="C:membrane"/>
    <property type="evidence" value="ECO:0007669"/>
    <property type="project" value="TreeGrafter"/>
</dbReference>
<evidence type="ECO:0000256" key="4">
    <source>
        <dbReference type="ARBA" id="ARBA00022801"/>
    </source>
</evidence>
<reference evidence="14" key="1">
    <citation type="submission" date="2007-07" db="EMBL/GenBank/DDBJ databases">
        <title>PCAP assembly of the Caenorhabditis remanei genome.</title>
        <authorList>
            <consortium name="The Caenorhabditis remanei Sequencing Consortium"/>
            <person name="Wilson R.K."/>
        </authorList>
    </citation>
    <scope>NUCLEOTIDE SEQUENCE [LARGE SCALE GENOMIC DNA]</scope>
    <source>
        <strain evidence="14">PB4641</strain>
    </source>
</reference>
<dbReference type="GO" id="GO:0030203">
    <property type="term" value="P:glycosaminoglycan metabolic process"/>
    <property type="evidence" value="ECO:0007669"/>
    <property type="project" value="TreeGrafter"/>
</dbReference>
<dbReference type="GO" id="GO:0005975">
    <property type="term" value="P:carbohydrate metabolic process"/>
    <property type="evidence" value="ECO:0007669"/>
    <property type="project" value="EnsemblMetazoa"/>
</dbReference>
<proteinExistence type="inferred from homology"/>
<feature type="active site" description="Proton donor" evidence="9">
    <location>
        <position position="337"/>
    </location>
</feature>
<comment type="similarity">
    <text evidence="2 8">Belongs to the glycosyl hydrolase 20 family.</text>
</comment>
<dbReference type="PRINTS" id="PR00738">
    <property type="entry name" value="GLHYDRLASE20"/>
</dbReference>
<dbReference type="eggNOG" id="KOG2499">
    <property type="taxonomic scope" value="Eukaryota"/>
</dbReference>
<dbReference type="OMA" id="GHDVVMC"/>
<dbReference type="InterPro" id="IPR017853">
    <property type="entry name" value="GH"/>
</dbReference>
<dbReference type="GO" id="GO:0005764">
    <property type="term" value="C:lysosome"/>
    <property type="evidence" value="ECO:0007669"/>
    <property type="project" value="TreeGrafter"/>
</dbReference>
<gene>
    <name evidence="14" type="primary">Cre-hex-1</name>
    <name evidence="14" type="ORF">CRE_00469</name>
</gene>
<feature type="chain" id="PRO_5012677709" description="Beta-hexosaminidase" evidence="11">
    <location>
        <begin position="16"/>
        <end position="567"/>
    </location>
</feature>
<evidence type="ECO:0000313" key="15">
    <source>
        <dbReference type="Proteomes" id="UP000008281"/>
    </source>
</evidence>
<dbReference type="STRING" id="31234.E3LD00"/>
<evidence type="ECO:0000313" key="14">
    <source>
        <dbReference type="EMBL" id="EFO83073.1"/>
    </source>
</evidence>
<feature type="disulfide bond" evidence="10">
    <location>
        <begin position="275"/>
        <end position="345"/>
    </location>
</feature>
<keyword evidence="10" id="KW-1015">Disulfide bond</keyword>
<dbReference type="InterPro" id="IPR025705">
    <property type="entry name" value="Beta_hexosaminidase_sua/sub"/>
</dbReference>
<sequence length="567" mass="65797">MRLLILSLLFVSTFAWFYGRDEPDRWSVGGVWPLPQKIIYGSKNRTLTYDKIGIDLGDRKDCDVLLSMADNYMNKWLFPYPVEMKTGGTEDFIITVTVKEECPSGPPVHGASEEYLLRVSLSEAVINAQTVWGALRAMESLSHLVFYDQKSQEYKIRTVEIFDKPRFPVRGIMIDTSRHFLSLNVIKRQLEIMSMNKMNVLHWHLVDSESFPYTSEKFPELHGVGAYSPRHVYSREDIAEVIAFARLRGIRVIPEFDLPGHTSSWKGRKGFLTECFDEKGEETFLPNLVDPMNEANFDFISVSENVNRKTFNLLVQEFLEEVTETFPDQFLHLGGDEVNDFIVECWVRNKKIRKFMEEKGFGNDTILLENYFFEKLFAIVEKLKLKRKPIFWQEVFDNNIPDPNSIIHIWKGNTHEEIYEQVKNITSKNFPVIISACWYLNYIKYGADWRDEISGTAPSNSRYYYCDPTNFNGTDAQKNLVLGGIAAIWGELVDNTNIEARLWPRASAAAERLWSPAEKTQRAEDAWPRMHELRCRLVSRGYRIQPNNNPDFCPFEFDEPPATKSEL</sequence>
<dbReference type="InterPro" id="IPR015883">
    <property type="entry name" value="Glyco_hydro_20_cat"/>
</dbReference>
<dbReference type="FunFam" id="3.20.20.80:FF:000063">
    <property type="entry name" value="Beta-hexosaminidase"/>
    <property type="match status" value="1"/>
</dbReference>
<name>E3LD00_CAERE</name>
<evidence type="ECO:0000256" key="5">
    <source>
        <dbReference type="ARBA" id="ARBA00023180"/>
    </source>
</evidence>
<keyword evidence="15" id="KW-1185">Reference proteome</keyword>
<keyword evidence="5" id="KW-0325">Glycoprotein</keyword>
<evidence type="ECO:0000256" key="2">
    <source>
        <dbReference type="ARBA" id="ARBA00006285"/>
    </source>
</evidence>
<keyword evidence="3 11" id="KW-0732">Signal</keyword>
<dbReference type="AlphaFoldDB" id="E3LD00"/>
<protein>
    <recommendedName>
        <fullName evidence="8">Beta-hexosaminidase</fullName>
        <ecNumber evidence="8">3.2.1.52</ecNumber>
    </recommendedName>
</protein>
<dbReference type="PANTHER" id="PTHR22600">
    <property type="entry name" value="BETA-HEXOSAMINIDASE"/>
    <property type="match status" value="1"/>
</dbReference>
<feature type="domain" description="Beta-hexosaminidase eukaryotic type N-terminal" evidence="13">
    <location>
        <begin position="67"/>
        <end position="142"/>
    </location>
</feature>
<dbReference type="Gene3D" id="3.20.20.80">
    <property type="entry name" value="Glycosidases"/>
    <property type="match status" value="1"/>
</dbReference>
<dbReference type="GO" id="GO:0004563">
    <property type="term" value="F:beta-N-acetylhexosaminidase activity"/>
    <property type="evidence" value="ECO:0007669"/>
    <property type="project" value="UniProtKB-EC"/>
</dbReference>
<organism evidence="15">
    <name type="scientific">Caenorhabditis remanei</name>
    <name type="common">Caenorhabditis vulgaris</name>
    <dbReference type="NCBI Taxonomy" id="31234"/>
    <lineage>
        <taxon>Eukaryota</taxon>
        <taxon>Metazoa</taxon>
        <taxon>Ecdysozoa</taxon>
        <taxon>Nematoda</taxon>
        <taxon>Chromadorea</taxon>
        <taxon>Rhabditida</taxon>
        <taxon>Rhabditina</taxon>
        <taxon>Rhabditomorpha</taxon>
        <taxon>Rhabditoidea</taxon>
        <taxon>Rhabditidae</taxon>
        <taxon>Peloderinae</taxon>
        <taxon>Caenorhabditis</taxon>
    </lineage>
</organism>
<dbReference type="FunCoup" id="E3LD00">
    <property type="interactions" value="957"/>
</dbReference>
<evidence type="ECO:0000256" key="11">
    <source>
        <dbReference type="SAM" id="SignalP"/>
    </source>
</evidence>
<dbReference type="PIRSF" id="PIRSF001093">
    <property type="entry name" value="B-hxosamndse_ab_euk"/>
    <property type="match status" value="1"/>
</dbReference>
<dbReference type="Gene3D" id="3.30.379.10">
    <property type="entry name" value="Chitobiase/beta-hexosaminidase domain 2-like"/>
    <property type="match status" value="1"/>
</dbReference>
<keyword evidence="6 8" id="KW-0326">Glycosidase</keyword>
<dbReference type="HOGENOM" id="CLU_007082_0_3_1"/>
<dbReference type="EMBL" id="DS268407">
    <property type="protein sequence ID" value="EFO83073.1"/>
    <property type="molecule type" value="Genomic_DNA"/>
</dbReference>
<feature type="disulfide bond" evidence="10">
    <location>
        <begin position="535"/>
        <end position="553"/>
    </location>
</feature>
<dbReference type="InterPro" id="IPR029018">
    <property type="entry name" value="Hex-like_dom2"/>
</dbReference>
<dbReference type="SUPFAM" id="SSF55545">
    <property type="entry name" value="beta-N-acetylhexosaminidase-like domain"/>
    <property type="match status" value="1"/>
</dbReference>
<dbReference type="OrthoDB" id="428480at2759"/>
<evidence type="ECO:0000256" key="9">
    <source>
        <dbReference type="PIRSR" id="PIRSR001093-1"/>
    </source>
</evidence>
<comment type="function">
    <text evidence="7">Responsible for the degradation of GM2 gangliosides, and a variety of other molecules containing terminal N-acetyl hexosamines. Degrades chitotriose.</text>
</comment>
<dbReference type="SUPFAM" id="SSF51445">
    <property type="entry name" value="(Trans)glycosidases"/>
    <property type="match status" value="1"/>
</dbReference>
<dbReference type="CDD" id="cd06562">
    <property type="entry name" value="GH20_HexA_HexB-like"/>
    <property type="match status" value="1"/>
</dbReference>
<feature type="disulfide bond" evidence="10">
    <location>
        <begin position="62"/>
        <end position="102"/>
    </location>
</feature>
<evidence type="ECO:0000256" key="10">
    <source>
        <dbReference type="PIRSR" id="PIRSR001093-2"/>
    </source>
</evidence>
<evidence type="ECO:0000256" key="1">
    <source>
        <dbReference type="ARBA" id="ARBA00001231"/>
    </source>
</evidence>
<evidence type="ECO:0000259" key="13">
    <source>
        <dbReference type="Pfam" id="PF14845"/>
    </source>
</evidence>
<evidence type="ECO:0000256" key="3">
    <source>
        <dbReference type="ARBA" id="ARBA00022729"/>
    </source>
</evidence>
<feature type="signal peptide" evidence="11">
    <location>
        <begin position="1"/>
        <end position="15"/>
    </location>
</feature>
<dbReference type="PANTHER" id="PTHR22600:SF21">
    <property type="entry name" value="BETA-HEXOSAMINIDASE A"/>
    <property type="match status" value="1"/>
</dbReference>
<accession>E3LD00</accession>
<dbReference type="Pfam" id="PF00728">
    <property type="entry name" value="Glyco_hydro_20"/>
    <property type="match status" value="1"/>
</dbReference>
<feature type="domain" description="Glycoside hydrolase family 20 catalytic" evidence="12">
    <location>
        <begin position="167"/>
        <end position="516"/>
    </location>
</feature>
<evidence type="ECO:0000256" key="7">
    <source>
        <dbReference type="ARBA" id="ARBA00053719"/>
    </source>
</evidence>
<dbReference type="GO" id="GO:0006689">
    <property type="term" value="P:ganglioside catabolic process"/>
    <property type="evidence" value="ECO:0007669"/>
    <property type="project" value="TreeGrafter"/>
</dbReference>
<dbReference type="Proteomes" id="UP000008281">
    <property type="component" value="Unassembled WGS sequence"/>
</dbReference>
<evidence type="ECO:0000256" key="8">
    <source>
        <dbReference type="PIRNR" id="PIRNR001093"/>
    </source>
</evidence>
<evidence type="ECO:0000256" key="6">
    <source>
        <dbReference type="ARBA" id="ARBA00023295"/>
    </source>
</evidence>
<dbReference type="InParanoid" id="E3LD00"/>
<dbReference type="EC" id="3.2.1.52" evidence="8"/>